<dbReference type="RefSeq" id="WP_145364127.1">
    <property type="nucleotide sequence ID" value="NZ_CP036268.1"/>
</dbReference>
<evidence type="ECO:0008006" key="5">
    <source>
        <dbReference type="Google" id="ProtNLM"/>
    </source>
</evidence>
<dbReference type="PANTHER" id="PTHR30441:SF8">
    <property type="entry name" value="DUF748 DOMAIN-CONTAINING PROTEIN"/>
    <property type="match status" value="1"/>
</dbReference>
<dbReference type="AlphaFoldDB" id="A0A517R2G7"/>
<evidence type="ECO:0000256" key="1">
    <source>
        <dbReference type="SAM" id="MobiDB-lite"/>
    </source>
</evidence>
<proteinExistence type="predicted"/>
<evidence type="ECO:0000313" key="4">
    <source>
        <dbReference type="Proteomes" id="UP000317318"/>
    </source>
</evidence>
<dbReference type="KEGG" id="svp:Pan189_24570"/>
<dbReference type="EMBL" id="CP036268">
    <property type="protein sequence ID" value="QDT38072.1"/>
    <property type="molecule type" value="Genomic_DNA"/>
</dbReference>
<evidence type="ECO:0000256" key="2">
    <source>
        <dbReference type="SAM" id="Phobius"/>
    </source>
</evidence>
<gene>
    <name evidence="3" type="ORF">Pan189_24570</name>
</gene>
<feature type="transmembrane region" description="Helical" evidence="2">
    <location>
        <begin position="12"/>
        <end position="31"/>
    </location>
</feature>
<protein>
    <recommendedName>
        <fullName evidence="5">AsmA-like C-terminal domain-containing protein</fullName>
    </recommendedName>
</protein>
<keyword evidence="2" id="KW-0472">Membrane</keyword>
<dbReference type="PANTHER" id="PTHR30441">
    <property type="entry name" value="DUF748 DOMAIN-CONTAINING PROTEIN"/>
    <property type="match status" value="1"/>
</dbReference>
<keyword evidence="2" id="KW-1133">Transmembrane helix</keyword>
<dbReference type="OrthoDB" id="223541at2"/>
<sequence>MNATFLRRTFRWMVILVVFGAIAAAIGFAWFRSRFDNMLLAEARSGLSEIFPEVVIDLDAAHFDWQSSITLRSLTLSQSSSDAMPIVQIPELLISIDRDELIEHRRVDVRRIKVISPQINLTRSIAGQWTISDLFPPKLQHADRASPEWLIEDAVITVNLEQPGDSEPLSLRISGANLQLIPDGKKQYVLQGLTNIEGGSQCRVTGRFDFERRTWNLSGNIDGVDTSGELAGFLLASSGNIQERVDGITKQINPDGVQYVEGETYEPKASSHQMPFRTVSRSEDANAFISDAESYGSSTLTDDSAPTVEDLMQRPVGDQSEQRFEQSSPDSVGVRKTPDFGVAVKLGVNFEVGQTTSGGPVGYRVLADLKDGLINNPMLPISLERLTGQIVADNGGITVKNLTGRDGDAIVDVNGEYRYGDSHGHLVVSGTDVRFGPDQVRRTPRKLRNLLEKIRPDGLADFRVDLIKTSQGLWKAQNFVGTAKGMTALPEPFPHPVTDIRGTMTQRGKDRLDLDFEGKGGSTRLKLKGVVLNVGKPVEAAIQIDANSAALTQQVYDACNPEVRKTLTSLGLAGRGDVRLRYYRPPINKAPLQWVLDIAMQSASANFEHFPYRVEEIKGHVRFDSVTDNWAFANVSGRHGPTVIRGKGSMVKSDGTDLLNLEVWADHMALDRDLRAAIPQFLKERWDVLRPSGWVDVAGKVSWQPGTDPIVELDSVRLTDGRILHREFPYEIEQIQASLSYADDKISVSEFVGWHDDARLTGHGSVVAERDDTWRLRFNQLSIDGFVAGARFRRAIAPTLKDLIDSLNPRGVIDLTFDFLELRGTEQADGPVTAAWDFVSDFEGTDFTAGIDLLNASGRVRCRGTYDGSDADVVGAVELRKVTSLEHVIKNCRGPFRYADGVFIAGSPKLFSARRPASVPTSERIAGEFIGGVVTVDAKLEAINNYPYQVRTEVSGGRLEKYAAEYLSGAQNLEGVMNGWTNVRGEALLERGMVGRGQVKISPAALYELPVFAQLFNVLNFAKPDRTAFNYAFFDFRMDDEKFIFDKIDMVGDAVSFRGRGTATYEEQLKLDFFSTLPRSRVTIPIIDTLMRSATNGWVGIQVRGQVETPTARVVAAPALDTAMRRLRNALDGRPSSNSGSRRR</sequence>
<dbReference type="GO" id="GO:0090313">
    <property type="term" value="P:regulation of protein targeting to membrane"/>
    <property type="evidence" value="ECO:0007669"/>
    <property type="project" value="TreeGrafter"/>
</dbReference>
<dbReference type="GO" id="GO:0005886">
    <property type="term" value="C:plasma membrane"/>
    <property type="evidence" value="ECO:0007669"/>
    <property type="project" value="TreeGrafter"/>
</dbReference>
<accession>A0A517R2G7</accession>
<feature type="region of interest" description="Disordered" evidence="1">
    <location>
        <begin position="315"/>
        <end position="336"/>
    </location>
</feature>
<dbReference type="InterPro" id="IPR052894">
    <property type="entry name" value="AsmA-related"/>
</dbReference>
<evidence type="ECO:0000313" key="3">
    <source>
        <dbReference type="EMBL" id="QDT38072.1"/>
    </source>
</evidence>
<name>A0A517R2G7_9PLAN</name>
<reference evidence="3 4" key="1">
    <citation type="submission" date="2019-02" db="EMBL/GenBank/DDBJ databases">
        <title>Deep-cultivation of Planctomycetes and their phenomic and genomic characterization uncovers novel biology.</title>
        <authorList>
            <person name="Wiegand S."/>
            <person name="Jogler M."/>
            <person name="Boedeker C."/>
            <person name="Pinto D."/>
            <person name="Vollmers J."/>
            <person name="Rivas-Marin E."/>
            <person name="Kohn T."/>
            <person name="Peeters S.H."/>
            <person name="Heuer A."/>
            <person name="Rast P."/>
            <person name="Oberbeckmann S."/>
            <person name="Bunk B."/>
            <person name="Jeske O."/>
            <person name="Meyerdierks A."/>
            <person name="Storesund J.E."/>
            <person name="Kallscheuer N."/>
            <person name="Luecker S."/>
            <person name="Lage O.M."/>
            <person name="Pohl T."/>
            <person name="Merkel B.J."/>
            <person name="Hornburger P."/>
            <person name="Mueller R.-W."/>
            <person name="Bruemmer F."/>
            <person name="Labrenz M."/>
            <person name="Spormann A.M."/>
            <person name="Op den Camp H."/>
            <person name="Overmann J."/>
            <person name="Amann R."/>
            <person name="Jetten M.S.M."/>
            <person name="Mascher T."/>
            <person name="Medema M.H."/>
            <person name="Devos D.P."/>
            <person name="Kaster A.-K."/>
            <person name="Ovreas L."/>
            <person name="Rohde M."/>
            <person name="Galperin M.Y."/>
            <person name="Jogler C."/>
        </authorList>
    </citation>
    <scope>NUCLEOTIDE SEQUENCE [LARGE SCALE GENOMIC DNA]</scope>
    <source>
        <strain evidence="3 4">Pan189</strain>
    </source>
</reference>
<dbReference type="Proteomes" id="UP000317318">
    <property type="component" value="Chromosome"/>
</dbReference>
<keyword evidence="4" id="KW-1185">Reference proteome</keyword>
<keyword evidence="2" id="KW-0812">Transmembrane</keyword>
<organism evidence="3 4">
    <name type="scientific">Stratiformator vulcanicus</name>
    <dbReference type="NCBI Taxonomy" id="2527980"/>
    <lineage>
        <taxon>Bacteria</taxon>
        <taxon>Pseudomonadati</taxon>
        <taxon>Planctomycetota</taxon>
        <taxon>Planctomycetia</taxon>
        <taxon>Planctomycetales</taxon>
        <taxon>Planctomycetaceae</taxon>
        <taxon>Stratiformator</taxon>
    </lineage>
</organism>